<dbReference type="SUPFAM" id="SSF54211">
    <property type="entry name" value="Ribosomal protein S5 domain 2-like"/>
    <property type="match status" value="1"/>
</dbReference>
<dbReference type="InterPro" id="IPR020574">
    <property type="entry name" value="Ribosomal_uS9_CS"/>
</dbReference>
<dbReference type="PANTHER" id="PTHR21569:SF1">
    <property type="entry name" value="SMALL RIBOSOMAL SUBUNIT PROTEIN US9M"/>
    <property type="match status" value="1"/>
</dbReference>
<dbReference type="Pfam" id="PF00380">
    <property type="entry name" value="Ribosomal_S9"/>
    <property type="match status" value="1"/>
</dbReference>
<dbReference type="GO" id="GO:0006412">
    <property type="term" value="P:translation"/>
    <property type="evidence" value="ECO:0007669"/>
    <property type="project" value="InterPro"/>
</dbReference>
<organism evidence="7">
    <name type="scientific">Callipsygma wilsonis</name>
    <dbReference type="NCBI Taxonomy" id="2320807"/>
    <lineage>
        <taxon>Eukaryota</taxon>
        <taxon>Viridiplantae</taxon>
        <taxon>Chlorophyta</taxon>
        <taxon>core chlorophytes</taxon>
        <taxon>Ulvophyceae</taxon>
        <taxon>TCBD clade</taxon>
        <taxon>Bryopsidales</taxon>
        <taxon>Halimedineae</taxon>
        <taxon>Halimedaceae</taxon>
        <taxon>Rhipiliopsideae</taxon>
        <taxon>Callipsygma</taxon>
    </lineage>
</organism>
<dbReference type="GO" id="GO:0003723">
    <property type="term" value="F:RNA binding"/>
    <property type="evidence" value="ECO:0007669"/>
    <property type="project" value="TreeGrafter"/>
</dbReference>
<dbReference type="InterPro" id="IPR000754">
    <property type="entry name" value="Ribosomal_uS9"/>
</dbReference>
<dbReference type="EMBL" id="MH591105">
    <property type="protein sequence ID" value="AYC65022.1"/>
    <property type="molecule type" value="Genomic_DNA"/>
</dbReference>
<evidence type="ECO:0000256" key="4">
    <source>
        <dbReference type="ARBA" id="ARBA00035152"/>
    </source>
</evidence>
<dbReference type="InterPro" id="IPR014721">
    <property type="entry name" value="Ribsml_uS5_D2-typ_fold_subgr"/>
</dbReference>
<reference evidence="7" key="2">
    <citation type="journal article" date="2019" name="Mol. Phylogenet. Evol.">
        <title>Reassessment of the classification of bryopsidales (chlorophyta) based on chloroplast phylogenomic analyses.</title>
        <authorList>
            <person name="Cremen M.C."/>
            <person name="Leliaert F."/>
            <person name="West J."/>
            <person name="Lam D.W."/>
            <person name="Shimada S."/>
            <person name="Lopez-Bautista J.M."/>
            <person name="Verbruggen H."/>
        </authorList>
    </citation>
    <scope>NUCLEOTIDE SEQUENCE</scope>
</reference>
<reference evidence="7" key="1">
    <citation type="submission" date="2018-07" db="EMBL/GenBank/DDBJ databases">
        <authorList>
            <person name="Quirk P.G."/>
            <person name="Krulwich T.A."/>
        </authorList>
    </citation>
    <scope>NUCLEOTIDE SEQUENCE</scope>
</reference>
<dbReference type="GeneID" id="38278913"/>
<dbReference type="PROSITE" id="PS00360">
    <property type="entry name" value="RIBOSOMAL_S9"/>
    <property type="match status" value="1"/>
</dbReference>
<evidence type="ECO:0000256" key="2">
    <source>
        <dbReference type="ARBA" id="ARBA00022980"/>
    </source>
</evidence>
<keyword evidence="3 6" id="KW-0687">Ribonucleoprotein</keyword>
<evidence type="ECO:0000313" key="7">
    <source>
        <dbReference type="EMBL" id="AYC65022.1"/>
    </source>
</evidence>
<comment type="similarity">
    <text evidence="1 6">Belongs to the universal ribosomal protein uS9 family.</text>
</comment>
<dbReference type="Gene3D" id="3.30.230.10">
    <property type="match status" value="1"/>
</dbReference>
<keyword evidence="7" id="KW-0150">Chloroplast</keyword>
<dbReference type="GO" id="GO:0022627">
    <property type="term" value="C:cytosolic small ribosomal subunit"/>
    <property type="evidence" value="ECO:0007669"/>
    <property type="project" value="TreeGrafter"/>
</dbReference>
<keyword evidence="2 6" id="KW-0689">Ribosomal protein</keyword>
<keyword evidence="7" id="KW-0934">Plastid</keyword>
<dbReference type="AlphaFoldDB" id="A0A386B009"/>
<geneLocation type="chloroplast" evidence="7"/>
<dbReference type="RefSeq" id="YP_009519110.1">
    <property type="nucleotide sequence ID" value="NC_039522.1"/>
</dbReference>
<evidence type="ECO:0000256" key="5">
    <source>
        <dbReference type="ARBA" id="ARBA00035437"/>
    </source>
</evidence>
<dbReference type="InterPro" id="IPR020568">
    <property type="entry name" value="Ribosomal_Su5_D2-typ_SF"/>
</dbReference>
<evidence type="ECO:0000256" key="3">
    <source>
        <dbReference type="ARBA" id="ARBA00023274"/>
    </source>
</evidence>
<sequence length="124" mass="14464">MCKMQYYSIGRRKCSVAKIWISKSLENEILLNKKSIKTIKILKFSFPFLRSVPLKMNIIVFGGGIKGQQEAISLALARALFKMNEAKFKYILNQRKLLTQDSRIKERKKYGLKKARKASQYSKR</sequence>
<dbReference type="PANTHER" id="PTHR21569">
    <property type="entry name" value="RIBOSOMAL PROTEIN S9"/>
    <property type="match status" value="1"/>
</dbReference>
<accession>A0A386B009</accession>
<evidence type="ECO:0000256" key="1">
    <source>
        <dbReference type="ARBA" id="ARBA00005251"/>
    </source>
</evidence>
<evidence type="ECO:0000256" key="6">
    <source>
        <dbReference type="RuleBase" id="RU003815"/>
    </source>
</evidence>
<name>A0A386B009_9CHLO</name>
<dbReference type="GO" id="GO:0003735">
    <property type="term" value="F:structural constituent of ribosome"/>
    <property type="evidence" value="ECO:0007669"/>
    <property type="project" value="InterPro"/>
</dbReference>
<protein>
    <recommendedName>
        <fullName evidence="4">Small ribosomal subunit protein uS9c</fullName>
    </recommendedName>
    <alternativeName>
        <fullName evidence="5">30S ribosomal protein S9, chloroplastic</fullName>
    </alternativeName>
</protein>
<proteinExistence type="inferred from homology"/>
<gene>
    <name evidence="7" type="primary">rps9</name>
</gene>